<accession>A0A401G7T7</accession>
<protein>
    <submittedName>
        <fullName evidence="4">Exonuclease</fullName>
    </submittedName>
</protein>
<dbReference type="InterPro" id="IPR047201">
    <property type="entry name" value="ERI-1_3'hExo-like"/>
</dbReference>
<dbReference type="PANTHER" id="PTHR23044:SF61">
    <property type="entry name" value="3'-5' EXORIBONUCLEASE 1-RELATED"/>
    <property type="match status" value="1"/>
</dbReference>
<dbReference type="InterPro" id="IPR051274">
    <property type="entry name" value="3-5_Exoribonuclease"/>
</dbReference>
<dbReference type="InParanoid" id="A0A401G7T7"/>
<keyword evidence="5" id="KW-1185">Reference proteome</keyword>
<name>A0A401G7T7_9APHY</name>
<evidence type="ECO:0000313" key="5">
    <source>
        <dbReference type="Proteomes" id="UP000287166"/>
    </source>
</evidence>
<dbReference type="OrthoDB" id="448399at2759"/>
<proteinExistence type="predicted"/>
<dbReference type="PANTHER" id="PTHR23044">
    <property type="entry name" value="3'-5' EXONUCLEASE ERI1-RELATED"/>
    <property type="match status" value="1"/>
</dbReference>
<dbReference type="EMBL" id="BFAD01000001">
    <property type="protein sequence ID" value="GBE78213.1"/>
    <property type="molecule type" value="Genomic_DNA"/>
</dbReference>
<dbReference type="SUPFAM" id="SSF53098">
    <property type="entry name" value="Ribonuclease H-like"/>
    <property type="match status" value="1"/>
</dbReference>
<evidence type="ECO:0000256" key="3">
    <source>
        <dbReference type="ARBA" id="ARBA00022839"/>
    </source>
</evidence>
<dbReference type="InterPro" id="IPR012337">
    <property type="entry name" value="RNaseH-like_sf"/>
</dbReference>
<comment type="caution">
    <text evidence="4">The sequence shown here is derived from an EMBL/GenBank/DDBJ whole genome shotgun (WGS) entry which is preliminary data.</text>
</comment>
<dbReference type="CDD" id="cd06133">
    <property type="entry name" value="ERI-1_3'hExo_like"/>
    <property type="match status" value="1"/>
</dbReference>
<sequence length="115" mass="13454">MKLNDLFENPTSCAFLTCGNWDLQTMLPEQLALRGFDASCDLVPPYNRWINVKKAFRKYYGMKHPPGGMLQMLQKLDLELEGRHHSGIDDCRNILRIVRKMRMDGWRPAGDLTRW</sequence>
<dbReference type="STRING" id="139825.A0A401G7T7"/>
<dbReference type="AlphaFoldDB" id="A0A401G7T7"/>
<keyword evidence="3 4" id="KW-0269">Exonuclease</keyword>
<dbReference type="GO" id="GO:0000175">
    <property type="term" value="F:3'-5'-RNA exonuclease activity"/>
    <property type="evidence" value="ECO:0007669"/>
    <property type="project" value="InterPro"/>
</dbReference>
<gene>
    <name evidence="4" type="ORF">SCP_0110960</name>
</gene>
<reference evidence="4 5" key="1">
    <citation type="journal article" date="2018" name="Sci. Rep.">
        <title>Genome sequence of the cauliflower mushroom Sparassis crispa (Hanabiratake) and its association with beneficial usage.</title>
        <authorList>
            <person name="Kiyama R."/>
            <person name="Furutani Y."/>
            <person name="Kawaguchi K."/>
            <person name="Nakanishi T."/>
        </authorList>
    </citation>
    <scope>NUCLEOTIDE SEQUENCE [LARGE SCALE GENOMIC DNA]</scope>
</reference>
<dbReference type="Proteomes" id="UP000287166">
    <property type="component" value="Unassembled WGS sequence"/>
</dbReference>
<organism evidence="4 5">
    <name type="scientific">Sparassis crispa</name>
    <dbReference type="NCBI Taxonomy" id="139825"/>
    <lineage>
        <taxon>Eukaryota</taxon>
        <taxon>Fungi</taxon>
        <taxon>Dikarya</taxon>
        <taxon>Basidiomycota</taxon>
        <taxon>Agaricomycotina</taxon>
        <taxon>Agaricomycetes</taxon>
        <taxon>Polyporales</taxon>
        <taxon>Sparassidaceae</taxon>
        <taxon>Sparassis</taxon>
    </lineage>
</organism>
<evidence type="ECO:0000313" key="4">
    <source>
        <dbReference type="EMBL" id="GBE78213.1"/>
    </source>
</evidence>
<dbReference type="GeneID" id="38775130"/>
<evidence type="ECO:0000256" key="2">
    <source>
        <dbReference type="ARBA" id="ARBA00022801"/>
    </source>
</evidence>
<evidence type="ECO:0000256" key="1">
    <source>
        <dbReference type="ARBA" id="ARBA00022722"/>
    </source>
</evidence>
<dbReference type="InterPro" id="IPR036397">
    <property type="entry name" value="RNaseH_sf"/>
</dbReference>
<dbReference type="RefSeq" id="XP_027609126.1">
    <property type="nucleotide sequence ID" value="XM_027753325.1"/>
</dbReference>
<dbReference type="Gene3D" id="3.30.420.10">
    <property type="entry name" value="Ribonuclease H-like superfamily/Ribonuclease H"/>
    <property type="match status" value="1"/>
</dbReference>
<keyword evidence="2" id="KW-0378">Hydrolase</keyword>
<keyword evidence="1" id="KW-0540">Nuclease</keyword>
<dbReference type="GO" id="GO:0003676">
    <property type="term" value="F:nucleic acid binding"/>
    <property type="evidence" value="ECO:0007669"/>
    <property type="project" value="InterPro"/>
</dbReference>